<evidence type="ECO:0000259" key="2">
    <source>
        <dbReference type="Pfam" id="PF07510"/>
    </source>
</evidence>
<evidence type="ECO:0000313" key="3">
    <source>
        <dbReference type="EMBL" id="EKU27479.1"/>
    </source>
</evidence>
<reference evidence="3 4" key="1">
    <citation type="journal article" date="2013" name="Genome Announc.">
        <title>Draft Genome Sequence of Catellicoccus marimammalium, a Novel Species Commonly Found in Gull Feces.</title>
        <authorList>
            <person name="Weigand M.R."/>
            <person name="Ryu H."/>
            <person name="Bozcek L."/>
            <person name="Konstantinidis K.T."/>
            <person name="Santo Domingo J.W."/>
        </authorList>
    </citation>
    <scope>NUCLEOTIDE SEQUENCE [LARGE SCALE GENOMIC DNA]</scope>
    <source>
        <strain evidence="3 4">M35/04/3</strain>
    </source>
</reference>
<keyword evidence="4" id="KW-1185">Reference proteome</keyword>
<feature type="domain" description="GmrSD restriction endonucleases N-terminal" evidence="1">
    <location>
        <begin position="12"/>
        <end position="245"/>
    </location>
</feature>
<dbReference type="OrthoDB" id="9798761at2"/>
<dbReference type="PATRIC" id="fig|1234409.3.peg.761"/>
<gene>
    <name evidence="3" type="ORF">C683_0810</name>
</gene>
<dbReference type="AlphaFoldDB" id="K8Z8X7"/>
<evidence type="ECO:0008006" key="5">
    <source>
        <dbReference type="Google" id="ProtNLM"/>
    </source>
</evidence>
<dbReference type="Pfam" id="PF03235">
    <property type="entry name" value="GmrSD_N"/>
    <property type="match status" value="1"/>
</dbReference>
<organism evidence="3 4">
    <name type="scientific">Catellicoccus marimammalium M35/04/3</name>
    <dbReference type="NCBI Taxonomy" id="1234409"/>
    <lineage>
        <taxon>Bacteria</taxon>
        <taxon>Bacillati</taxon>
        <taxon>Bacillota</taxon>
        <taxon>Bacilli</taxon>
        <taxon>Lactobacillales</taxon>
        <taxon>Enterococcaceae</taxon>
        <taxon>Catellicoccus</taxon>
    </lineage>
</organism>
<dbReference type="eggNOG" id="COG1479">
    <property type="taxonomic scope" value="Bacteria"/>
</dbReference>
<dbReference type="InterPro" id="IPR004919">
    <property type="entry name" value="GmrSD_N"/>
</dbReference>
<sequence>MKEIVARSQKVKSFLDDNYFRIPVYQRRYSWGETEIETLMDDIKNNSEGYYIGNILLAKSDKEDKDVVDGQQRLTTIFLILLAIYEQYYLLIKKGENSFNYLKRFENISEELGLKEIPLDDLDENEPLRLENLKLLLLEKDKKLLECCIEAAQSQNKETTKPSYANQKLVKSYLYIRSYLETEIIEEEIESKKIFKRLTEFEKKVQEAVVLPIILEDLSDVFSIFSSMNSKGQPLTTIDLLKADYLSYSQENQEEALKEWQTFISLLSFDKKKDEVKKGDADRFLQNNYDAFCSTTSSSITVKQSLRKYQDLIRKRVEEDRSVLPFIKELQKTALIYRQIEQPEEKQEALKEVLNEEIFDLLKQLKLLDTNSAYPLLFFLLQERRKENVSKEKLAEILEYLVHLFVRRNTIKVPKASNLRGQLLGILRRIEKKENIDYEKDLLAELKKIADKYLSDDKFQSSLSGSVYSEFTKTTRFMLVGIERNAHKEGKAFYFDKQNQDSLDEKDKKGYRWEIEHIFPQDENLPSPWRKMISEEDDEKAKEKHQLYKDKLGNLTLTGYNSGMGNRSFQEKRDYKHNGKYVGLKTPLYLNSSIAEGNIDEKKDWTLDDIDRRTKNLIQELITIYNI</sequence>
<dbReference type="PANTHER" id="PTHR35149">
    <property type="entry name" value="SLL5132 PROTEIN"/>
    <property type="match status" value="1"/>
</dbReference>
<comment type="caution">
    <text evidence="3">The sequence shown here is derived from an EMBL/GenBank/DDBJ whole genome shotgun (WGS) entry which is preliminary data.</text>
</comment>
<dbReference type="InterPro" id="IPR011089">
    <property type="entry name" value="GmrSD_C"/>
</dbReference>
<dbReference type="EMBL" id="AMYT01000017">
    <property type="protein sequence ID" value="EKU27479.1"/>
    <property type="molecule type" value="Genomic_DNA"/>
</dbReference>
<name>K8Z8X7_9ENTE</name>
<accession>K8Z8X7</accession>
<protein>
    <recommendedName>
        <fullName evidence="5">DUF262 domain-containing protein</fullName>
    </recommendedName>
</protein>
<dbReference type="PANTHER" id="PTHR35149:SF2">
    <property type="entry name" value="DUF262 DOMAIN-CONTAINING PROTEIN"/>
    <property type="match status" value="1"/>
</dbReference>
<evidence type="ECO:0000259" key="1">
    <source>
        <dbReference type="Pfam" id="PF03235"/>
    </source>
</evidence>
<evidence type="ECO:0000313" key="4">
    <source>
        <dbReference type="Proteomes" id="UP000016057"/>
    </source>
</evidence>
<dbReference type="STRING" id="1234409.C683_0810"/>
<proteinExistence type="predicted"/>
<dbReference type="Pfam" id="PF07510">
    <property type="entry name" value="GmrSD_C"/>
    <property type="match status" value="1"/>
</dbReference>
<dbReference type="Proteomes" id="UP000016057">
    <property type="component" value="Unassembled WGS sequence"/>
</dbReference>
<dbReference type="RefSeq" id="WP_009490290.1">
    <property type="nucleotide sequence ID" value="NZ_AMYT01000017.1"/>
</dbReference>
<feature type="domain" description="GmrSD restriction endonucleases C-terminal" evidence="2">
    <location>
        <begin position="475"/>
        <end position="619"/>
    </location>
</feature>